<comment type="caution">
    <text evidence="2">The sequence shown here is derived from an EMBL/GenBank/DDBJ whole genome shotgun (WGS) entry which is preliminary data.</text>
</comment>
<dbReference type="PROSITE" id="PS00063">
    <property type="entry name" value="ALDOKETO_REDUCTASE_3"/>
    <property type="match status" value="1"/>
</dbReference>
<proteinExistence type="predicted"/>
<gene>
    <name evidence="2" type="ORF">CMV_003326</name>
</gene>
<dbReference type="SUPFAM" id="SSF51430">
    <property type="entry name" value="NAD(P)-linked oxidoreductase"/>
    <property type="match status" value="1"/>
</dbReference>
<feature type="domain" description="NADP-dependent oxidoreductase" evidence="1">
    <location>
        <begin position="2"/>
        <end position="103"/>
    </location>
</feature>
<evidence type="ECO:0000313" key="2">
    <source>
        <dbReference type="EMBL" id="KAF3973242.1"/>
    </source>
</evidence>
<dbReference type="EMBL" id="JRKL02000264">
    <property type="protein sequence ID" value="KAF3973242.1"/>
    <property type="molecule type" value="Genomic_DNA"/>
</dbReference>
<keyword evidence="3" id="KW-1185">Reference proteome</keyword>
<dbReference type="Proteomes" id="UP000737018">
    <property type="component" value="Unassembled WGS sequence"/>
</dbReference>
<name>A0A8J4VWR5_9ROSI</name>
<evidence type="ECO:0000259" key="1">
    <source>
        <dbReference type="Pfam" id="PF00248"/>
    </source>
</evidence>
<dbReference type="InterPro" id="IPR036812">
    <property type="entry name" value="NAD(P)_OxRdtase_dom_sf"/>
</dbReference>
<protein>
    <recommendedName>
        <fullName evidence="1">NADP-dependent oxidoreductase domain-containing protein</fullName>
    </recommendedName>
</protein>
<reference evidence="2" key="1">
    <citation type="submission" date="2020-03" db="EMBL/GenBank/DDBJ databases">
        <title>Castanea mollissima Vanexum genome sequencing.</title>
        <authorList>
            <person name="Staton M."/>
        </authorList>
    </citation>
    <scope>NUCLEOTIDE SEQUENCE</scope>
    <source>
        <tissue evidence="2">Leaf</tissue>
    </source>
</reference>
<dbReference type="PANTHER" id="PTHR11732">
    <property type="entry name" value="ALDO/KETO REDUCTASE"/>
    <property type="match status" value="1"/>
</dbReference>
<evidence type="ECO:0000313" key="3">
    <source>
        <dbReference type="Proteomes" id="UP000737018"/>
    </source>
</evidence>
<dbReference type="Pfam" id="PF00248">
    <property type="entry name" value="Aldo_ket_red"/>
    <property type="match status" value="1"/>
</dbReference>
<dbReference type="AlphaFoldDB" id="A0A8J4VWR5"/>
<dbReference type="GO" id="GO:0016491">
    <property type="term" value="F:oxidoreductase activity"/>
    <property type="evidence" value="ECO:0007669"/>
    <property type="project" value="InterPro"/>
</dbReference>
<sequence>MSPLWQQKDLREFCKAKGIHITAYSPLGSRGAKWGDSDSLEYKVLEEIAKAKGKTVAQVSLRWLYEQRVSFVPKSFNKDRMKQNLEIFDWSLTEEELNEISKLPQRRGVLPSMIMEPSDLVREIEAEI</sequence>
<dbReference type="Gene3D" id="3.20.20.100">
    <property type="entry name" value="NADP-dependent oxidoreductase domain"/>
    <property type="match status" value="1"/>
</dbReference>
<dbReference type="InterPro" id="IPR020471">
    <property type="entry name" value="AKR"/>
</dbReference>
<dbReference type="InterPro" id="IPR018170">
    <property type="entry name" value="Aldo/ket_reductase_CS"/>
</dbReference>
<organism evidence="2 3">
    <name type="scientific">Castanea mollissima</name>
    <name type="common">Chinese chestnut</name>
    <dbReference type="NCBI Taxonomy" id="60419"/>
    <lineage>
        <taxon>Eukaryota</taxon>
        <taxon>Viridiplantae</taxon>
        <taxon>Streptophyta</taxon>
        <taxon>Embryophyta</taxon>
        <taxon>Tracheophyta</taxon>
        <taxon>Spermatophyta</taxon>
        <taxon>Magnoliopsida</taxon>
        <taxon>eudicotyledons</taxon>
        <taxon>Gunneridae</taxon>
        <taxon>Pentapetalae</taxon>
        <taxon>rosids</taxon>
        <taxon>fabids</taxon>
        <taxon>Fagales</taxon>
        <taxon>Fagaceae</taxon>
        <taxon>Castanea</taxon>
    </lineage>
</organism>
<dbReference type="InterPro" id="IPR023210">
    <property type="entry name" value="NADP_OxRdtase_dom"/>
</dbReference>
<dbReference type="OrthoDB" id="416253at2759"/>
<accession>A0A8J4VWR5</accession>